<dbReference type="RefSeq" id="WP_064515464.1">
    <property type="nucleotide sequence ID" value="NZ_CBCSBH010000001.1"/>
</dbReference>
<sequence length="115" mass="12964">MISGMEELDDLEGILASFCASFNADLSAGLRAKLIYELKGRRIYLSAASVDKVQIELLQLTYIKGKKGWKYIWKNSLVEWRDLVGISATLQGALTMLSDKKYLIEQEFIDLPSSK</sequence>
<dbReference type="Proteomes" id="UP000266744">
    <property type="component" value="Chromosome"/>
</dbReference>
<evidence type="ECO:0000313" key="1">
    <source>
        <dbReference type="EMBL" id="ANI30319.1"/>
    </source>
</evidence>
<reference evidence="1 2" key="1">
    <citation type="journal article" date="2016" name="Toxins">
        <title>The Draft Genome Sequence of the Yersinia entomophaga Entomopathogenic Type Strain MH96T.</title>
        <authorList>
            <person name="Hurst M.R."/>
            <person name="Beattie A."/>
            <person name="Altermann E."/>
            <person name="Moraga R.M."/>
            <person name="Harper L.A."/>
            <person name="Calder J."/>
            <person name="Laugraud A."/>
        </authorList>
    </citation>
    <scope>NUCLEOTIDE SEQUENCE [LARGE SCALE GENOMIC DNA]</scope>
    <source>
        <strain evidence="1 2">MH96</strain>
    </source>
</reference>
<gene>
    <name evidence="1" type="ORF">PL78_10835</name>
</gene>
<evidence type="ECO:0000313" key="2">
    <source>
        <dbReference type="Proteomes" id="UP000266744"/>
    </source>
</evidence>
<accession>A0ABM6BL52</accession>
<protein>
    <submittedName>
        <fullName evidence="1">Uncharacterized protein</fullName>
    </submittedName>
</protein>
<keyword evidence="2" id="KW-1185">Reference proteome</keyword>
<name>A0ABM6BL52_YERET</name>
<organism evidence="1 2">
    <name type="scientific">Yersinia entomophaga</name>
    <dbReference type="NCBI Taxonomy" id="935293"/>
    <lineage>
        <taxon>Bacteria</taxon>
        <taxon>Pseudomonadati</taxon>
        <taxon>Pseudomonadota</taxon>
        <taxon>Gammaproteobacteria</taxon>
        <taxon>Enterobacterales</taxon>
        <taxon>Yersiniaceae</taxon>
        <taxon>Yersinia</taxon>
    </lineage>
</organism>
<proteinExistence type="predicted"/>
<dbReference type="EMBL" id="CP010029">
    <property type="protein sequence ID" value="ANI30319.1"/>
    <property type="molecule type" value="Genomic_DNA"/>
</dbReference>